<accession>A0A937FUQ8</accession>
<organism evidence="1 2">
    <name type="scientific">Fulvivirga marina</name>
    <dbReference type="NCBI Taxonomy" id="2494733"/>
    <lineage>
        <taxon>Bacteria</taxon>
        <taxon>Pseudomonadati</taxon>
        <taxon>Bacteroidota</taxon>
        <taxon>Cytophagia</taxon>
        <taxon>Cytophagales</taxon>
        <taxon>Fulvivirgaceae</taxon>
        <taxon>Fulvivirga</taxon>
    </lineage>
</organism>
<keyword evidence="2" id="KW-1185">Reference proteome</keyword>
<protein>
    <submittedName>
        <fullName evidence="1">Uncharacterized protein</fullName>
    </submittedName>
</protein>
<evidence type="ECO:0000313" key="1">
    <source>
        <dbReference type="EMBL" id="MBL6445297.1"/>
    </source>
</evidence>
<dbReference type="Proteomes" id="UP000614216">
    <property type="component" value="Unassembled WGS sequence"/>
</dbReference>
<dbReference type="RefSeq" id="WP_202854832.1">
    <property type="nucleotide sequence ID" value="NZ_JAEUGD010000004.1"/>
</dbReference>
<proteinExistence type="predicted"/>
<reference evidence="1" key="1">
    <citation type="submission" date="2021-01" db="EMBL/GenBank/DDBJ databases">
        <title>Fulvivirga kasyanovii gen. nov., sp nov., a novel member of the phylum Bacteroidetes isolated from seawater in a mussel farm.</title>
        <authorList>
            <person name="Zhao L.-H."/>
            <person name="Wang Z.-J."/>
        </authorList>
    </citation>
    <scope>NUCLEOTIDE SEQUENCE</scope>
    <source>
        <strain evidence="1">29W222</strain>
    </source>
</reference>
<gene>
    <name evidence="1" type="ORF">JMN32_03190</name>
</gene>
<evidence type="ECO:0000313" key="2">
    <source>
        <dbReference type="Proteomes" id="UP000614216"/>
    </source>
</evidence>
<dbReference type="AlphaFoldDB" id="A0A937FUQ8"/>
<sequence length="50" mass="5715">MSPEVALNNHFYYISNIASNPRGHATGNANQFPYWIAPEDCFYLIANRII</sequence>
<dbReference type="EMBL" id="JAEUGD010000004">
    <property type="protein sequence ID" value="MBL6445297.1"/>
    <property type="molecule type" value="Genomic_DNA"/>
</dbReference>
<comment type="caution">
    <text evidence="1">The sequence shown here is derived from an EMBL/GenBank/DDBJ whole genome shotgun (WGS) entry which is preliminary data.</text>
</comment>
<name>A0A937FUQ8_9BACT</name>